<dbReference type="Proteomes" id="UP000274429">
    <property type="component" value="Unassembled WGS sequence"/>
</dbReference>
<dbReference type="GO" id="GO:0005886">
    <property type="term" value="C:plasma membrane"/>
    <property type="evidence" value="ECO:0007669"/>
    <property type="project" value="UniProtKB-SubCell"/>
</dbReference>
<keyword evidence="6" id="KW-1185">Reference proteome</keyword>
<dbReference type="AlphaFoldDB" id="A0A0R3WQ16"/>
<dbReference type="InterPro" id="IPR018980">
    <property type="entry name" value="FERM_PH-like_C"/>
</dbReference>
<dbReference type="OrthoDB" id="6018897at2759"/>
<accession>A0A0R3WQ16</accession>
<dbReference type="InterPro" id="IPR011174">
    <property type="entry name" value="ERM"/>
</dbReference>
<evidence type="ECO:0000256" key="3">
    <source>
        <dbReference type="ARBA" id="ARBA00023136"/>
    </source>
</evidence>
<feature type="domain" description="FERM" evidence="4">
    <location>
        <begin position="1"/>
        <end position="79"/>
    </location>
</feature>
<dbReference type="InterPro" id="IPR011993">
    <property type="entry name" value="PH-like_dom_sf"/>
</dbReference>
<dbReference type="STRING" id="6205.A0A0R3WQ16"/>
<dbReference type="PROSITE" id="PS50057">
    <property type="entry name" value="FERM_3"/>
    <property type="match status" value="1"/>
</dbReference>
<sequence length="79" mass="9277">MSLVLGVDAPRLNIFEPDTLLDPKIGFPWPETRNFPFHDKKFIIQPVDKTANEVYFSVEKFKINKRILALCTGNREWNR</sequence>
<dbReference type="GO" id="GO:0003779">
    <property type="term" value="F:actin binding"/>
    <property type="evidence" value="ECO:0007669"/>
    <property type="project" value="InterPro"/>
</dbReference>
<evidence type="ECO:0000256" key="1">
    <source>
        <dbReference type="ARBA" id="ARBA00004202"/>
    </source>
</evidence>
<dbReference type="SUPFAM" id="SSF50729">
    <property type="entry name" value="PH domain-like"/>
    <property type="match status" value="1"/>
</dbReference>
<dbReference type="Pfam" id="PF09380">
    <property type="entry name" value="FERM_C"/>
    <property type="match status" value="1"/>
</dbReference>
<dbReference type="PANTHER" id="PTHR23281">
    <property type="entry name" value="MERLIN/MOESIN/EZRIN/RADIXIN"/>
    <property type="match status" value="1"/>
</dbReference>
<dbReference type="SMART" id="SM01196">
    <property type="entry name" value="FERM_C"/>
    <property type="match status" value="1"/>
</dbReference>
<dbReference type="EMBL" id="UYWX01001574">
    <property type="protein sequence ID" value="VDM21300.1"/>
    <property type="molecule type" value="Genomic_DNA"/>
</dbReference>
<evidence type="ECO:0000313" key="6">
    <source>
        <dbReference type="Proteomes" id="UP000274429"/>
    </source>
</evidence>
<keyword evidence="2" id="KW-1003">Cell membrane</keyword>
<evidence type="ECO:0000256" key="2">
    <source>
        <dbReference type="ARBA" id="ARBA00022475"/>
    </source>
</evidence>
<reference evidence="7" key="1">
    <citation type="submission" date="2017-02" db="UniProtKB">
        <authorList>
            <consortium name="WormBaseParasite"/>
        </authorList>
    </citation>
    <scope>IDENTIFICATION</scope>
</reference>
<proteinExistence type="predicted"/>
<comment type="subcellular location">
    <subcellularLocation>
        <location evidence="1">Cell membrane</location>
        <topology evidence="1">Peripheral membrane protein</topology>
    </subcellularLocation>
</comment>
<reference evidence="5 6" key="2">
    <citation type="submission" date="2018-11" db="EMBL/GenBank/DDBJ databases">
        <authorList>
            <consortium name="Pathogen Informatics"/>
        </authorList>
    </citation>
    <scope>NUCLEOTIDE SEQUENCE [LARGE SCALE GENOMIC DNA]</scope>
</reference>
<dbReference type="Gene3D" id="2.30.29.30">
    <property type="entry name" value="Pleckstrin-homology domain (PH domain)/Phosphotyrosine-binding domain (PTB)"/>
    <property type="match status" value="1"/>
</dbReference>
<dbReference type="InterPro" id="IPR000299">
    <property type="entry name" value="FERM_domain"/>
</dbReference>
<evidence type="ECO:0000313" key="5">
    <source>
        <dbReference type="EMBL" id="VDM21300.1"/>
    </source>
</evidence>
<dbReference type="WBParaSite" id="TTAC_0000285601-mRNA-1">
    <property type="protein sequence ID" value="TTAC_0000285601-mRNA-1"/>
    <property type="gene ID" value="TTAC_0000285601"/>
</dbReference>
<gene>
    <name evidence="5" type="ORF">TTAC_LOCUS2841</name>
</gene>
<protein>
    <submittedName>
        <fullName evidence="7">FERM domain-containing protein</fullName>
    </submittedName>
</protein>
<organism evidence="7">
    <name type="scientific">Hydatigena taeniaeformis</name>
    <name type="common">Feline tapeworm</name>
    <name type="synonym">Taenia taeniaeformis</name>
    <dbReference type="NCBI Taxonomy" id="6205"/>
    <lineage>
        <taxon>Eukaryota</taxon>
        <taxon>Metazoa</taxon>
        <taxon>Spiralia</taxon>
        <taxon>Lophotrochozoa</taxon>
        <taxon>Platyhelminthes</taxon>
        <taxon>Cestoda</taxon>
        <taxon>Eucestoda</taxon>
        <taxon>Cyclophyllidea</taxon>
        <taxon>Taeniidae</taxon>
        <taxon>Hydatigera</taxon>
    </lineage>
</organism>
<name>A0A0R3WQ16_HYDTA</name>
<evidence type="ECO:0000259" key="4">
    <source>
        <dbReference type="PROSITE" id="PS50057"/>
    </source>
</evidence>
<evidence type="ECO:0000313" key="7">
    <source>
        <dbReference type="WBParaSite" id="TTAC_0000285601-mRNA-1"/>
    </source>
</evidence>
<keyword evidence="3" id="KW-0472">Membrane</keyword>